<feature type="compositionally biased region" description="Basic and acidic residues" evidence="1">
    <location>
        <begin position="605"/>
        <end position="647"/>
    </location>
</feature>
<feature type="compositionally biased region" description="Basic and acidic residues" evidence="1">
    <location>
        <begin position="885"/>
        <end position="1014"/>
    </location>
</feature>
<comment type="caution">
    <text evidence="2">The sequence shown here is derived from an EMBL/GenBank/DDBJ whole genome shotgun (WGS) entry which is preliminary data.</text>
</comment>
<feature type="compositionally biased region" description="Basic and acidic residues" evidence="1">
    <location>
        <begin position="1525"/>
        <end position="1548"/>
    </location>
</feature>
<organism evidence="2 3">
    <name type="scientific">Rhynocoris fuscipes</name>
    <dbReference type="NCBI Taxonomy" id="488301"/>
    <lineage>
        <taxon>Eukaryota</taxon>
        <taxon>Metazoa</taxon>
        <taxon>Ecdysozoa</taxon>
        <taxon>Arthropoda</taxon>
        <taxon>Hexapoda</taxon>
        <taxon>Insecta</taxon>
        <taxon>Pterygota</taxon>
        <taxon>Neoptera</taxon>
        <taxon>Paraneoptera</taxon>
        <taxon>Hemiptera</taxon>
        <taxon>Heteroptera</taxon>
        <taxon>Panheteroptera</taxon>
        <taxon>Cimicomorpha</taxon>
        <taxon>Reduviidae</taxon>
        <taxon>Harpactorinae</taxon>
        <taxon>Harpactorini</taxon>
        <taxon>Rhynocoris</taxon>
    </lineage>
</organism>
<protein>
    <submittedName>
        <fullName evidence="2">Uncharacterized protein</fullName>
    </submittedName>
</protein>
<keyword evidence="3" id="KW-1185">Reference proteome</keyword>
<feature type="compositionally biased region" description="Basic and acidic residues" evidence="1">
    <location>
        <begin position="1028"/>
        <end position="1042"/>
    </location>
</feature>
<feature type="compositionally biased region" description="Basic and acidic residues" evidence="1">
    <location>
        <begin position="1990"/>
        <end position="2009"/>
    </location>
</feature>
<feature type="compositionally biased region" description="Acidic residues" evidence="1">
    <location>
        <begin position="648"/>
        <end position="657"/>
    </location>
</feature>
<name>A0AAW1CFE2_9HEMI</name>
<feature type="compositionally biased region" description="Basic and acidic residues" evidence="1">
    <location>
        <begin position="802"/>
        <end position="816"/>
    </location>
</feature>
<feature type="compositionally biased region" description="Basic and acidic residues" evidence="1">
    <location>
        <begin position="1820"/>
        <end position="1845"/>
    </location>
</feature>
<feature type="compositionally biased region" description="Basic and acidic residues" evidence="1">
    <location>
        <begin position="659"/>
        <end position="788"/>
    </location>
</feature>
<feature type="compositionally biased region" description="Basic and acidic residues" evidence="1">
    <location>
        <begin position="1313"/>
        <end position="1329"/>
    </location>
</feature>
<feature type="compositionally biased region" description="Low complexity" evidence="1">
    <location>
        <begin position="1846"/>
        <end position="1860"/>
    </location>
</feature>
<feature type="region of interest" description="Disordered" evidence="1">
    <location>
        <begin position="1292"/>
        <end position="1355"/>
    </location>
</feature>
<feature type="compositionally biased region" description="Basic and acidic residues" evidence="1">
    <location>
        <begin position="320"/>
        <end position="365"/>
    </location>
</feature>
<evidence type="ECO:0000256" key="1">
    <source>
        <dbReference type="SAM" id="MobiDB-lite"/>
    </source>
</evidence>
<feature type="region of interest" description="Disordered" evidence="1">
    <location>
        <begin position="1196"/>
        <end position="1263"/>
    </location>
</feature>
<evidence type="ECO:0000313" key="2">
    <source>
        <dbReference type="EMBL" id="KAK9496490.1"/>
    </source>
</evidence>
<feature type="compositionally biased region" description="Basic and acidic residues" evidence="1">
    <location>
        <begin position="372"/>
        <end position="470"/>
    </location>
</feature>
<feature type="compositionally biased region" description="Basic and acidic residues" evidence="1">
    <location>
        <begin position="498"/>
        <end position="540"/>
    </location>
</feature>
<feature type="compositionally biased region" description="Basic and acidic residues" evidence="1">
    <location>
        <begin position="1598"/>
        <end position="1620"/>
    </location>
</feature>
<feature type="compositionally biased region" description="Basic and acidic residues" evidence="1">
    <location>
        <begin position="1745"/>
        <end position="1756"/>
    </location>
</feature>
<feature type="compositionally biased region" description="Basic and acidic residues" evidence="1">
    <location>
        <begin position="551"/>
        <end position="591"/>
    </location>
</feature>
<evidence type="ECO:0000313" key="3">
    <source>
        <dbReference type="Proteomes" id="UP001461498"/>
    </source>
</evidence>
<feature type="compositionally biased region" description="Basic residues" evidence="1">
    <location>
        <begin position="1096"/>
        <end position="1108"/>
    </location>
</feature>
<feature type="region of interest" description="Disordered" evidence="1">
    <location>
        <begin position="1090"/>
        <end position="1116"/>
    </location>
</feature>
<feature type="compositionally biased region" description="Basic and acidic residues" evidence="1">
    <location>
        <begin position="1158"/>
        <end position="1182"/>
    </location>
</feature>
<feature type="compositionally biased region" description="Basic and acidic residues" evidence="1">
    <location>
        <begin position="1373"/>
        <end position="1429"/>
    </location>
</feature>
<feature type="compositionally biased region" description="Basic and acidic residues" evidence="1">
    <location>
        <begin position="823"/>
        <end position="847"/>
    </location>
</feature>
<sequence>MAALEAISEISNDSLIKALKHFTPFTNDEYNDPRFKKSIQKLIGKQIDYETIHLLEMVDHLVDVMEAMKIGPEQLDHYRYGAINDELDNIYKLNLKDDLRGDESLGPIQGKRFNEKLEAVEKEIQDIGICWLEHYGDTLQRVIEICYEVLQLLTQLDKVSKKQKKLGKKIAEFLAYALAQKRSVSAYLYKESECSPSVTTNKEVFERIDALRIKLNTPLPIYFGNCPRSISEDSVESRCSPCWRKSRSKKKVKKMEEEYGDGDGDGDRRHQYGEESQKSIAELRKGMDDERDDQEDRTRLGSLRKENFRDIVGEESLKLAEDTRQKKDQGRFDLGSLRKEKLRDMAGEENLKSEDDSKQKKDQGRLDFGSMRNEKLRDMTGEECLKSGDDSKQKKSRDVTGEESLKSEGDSRQKKGQDRFDFGSLRKEKLGDITGEESFKSDDPRQKKSRDMTGGESLKSEDDSRQKKDQVSFAFGSLEKDKLRNMTGEESLELEVDSSQKKSRDMAGEESLKSGDTKQKKDQDRFDFGNLRKEKFRDMTGEESLELEVDSSQKKSRDMTVEETLKSEADSRQKKDQDRLDFGSLRKEELRVMTGEESLELEVDSSQKKSIDMTGEESLKSEGDSRQKKDQGRFDFGSLRKEKLRDMTDEESLELEVDSIQKKSRDKTGEESLKWEGDSRQKNDQDRFDFGSLRKEKLRDNTGEESLKSDDNSWQKKDQGRFDFGSLRKEKSRDTTSEDMLKSEDDYRQKKDQGRFQFGMKEKSGDTAGEETLKSEALKAEDDSRQEEVQESLVTLSPEIVEEIKEEKPKERKDELFSQVYRDSLKKGYKSRKDRESFIPLHSDKQKISKSRQKKDQGRFDFGSLRKEKLRDMTDEESLELEVDSSQKKSRDKTGEESLKWEGDSRQKNDQDRFDFGSLRKEKLRDNTGEESLKSDDNSWQKKDQGRFDFGSLRKEKSRDTTSEDMLKSEDDYRQKKDQGRFQFGMKEKSGDTAGEETLKSEGLKSEDDSRQHEVQGSLVTVSPEIVEEIKEGKPRERKDELFSQVYRDSLKKGYKSRKDRESFIPLHSDKQKISKSVWEPYLRSSWETIDDSIKKKGGKPSRNKRSRLSPWKTGNVFKNCKKKSKRQKGISTLDDIYRRELYGEKGKLSSTTKKWSKRNDRETTRIGDSTKSKNLWEKGKDNLEIGGSRMIVSERKSALSSLQKVDDSGKKKDKRKHGNGISKISSLMQGGSFKKEPDNFGEGISALSPPARLVNKGDEGKVKGGYYRANGKVAIDEGSSWETIYEESAEGNIPGLAGDGKSHGNSFKHKEKGGLRRDLLDKPEDSRQKKDKGKGRRKKPEVAAISGQQKNVDLDLDLASTEIEECEEKIIPELADDVKRKKGELKSQGKTFKGKDKGSSGRDLSGKVDDSKRTKIERKAGKTTKADLETDVTSSGMEESEKKVIPGLVDNSRREKGELKSQGKTFEGKDKGSSGTDLSEEVDDSKRTKTEGKAGKTRKGDESGVTSSGMEEFGKEVIPGLADDANRKNGELKYHGKTFKGKDKGSSETDLSAEVDGSKRTKIEGTAGKTRKADLEKDASPSGMEETGKGVNPGLTDDSRRKKGELKSQGKSFKGKDKGSSGTDLLGKVDHAKRTKIDRKAGKTRKGDESGVTSSGMEESGKEVIPGLTDDENGKNGELKSQGKTLRGKDKGGSGTDLSRKVDDYRKQKEEGKAGKKRKRDLESDVTSSGLKGSGKGVIPGLADDAKKKEGELKSQGKSFEGSFGTDLSGKVDDSRKQKDESDVTSSEMEESARDVIPGLADNSKRKKGKLKSQGKTFKGKDKESSGTDLSGKVDDSRKQKDKSGVISSGIEESGNEVIPGLADDSRRKKGKLKSQGKSFNGKDKESSGTDLSGKVDDSRKQKDESGVISSGIEESGKEVIPGLADDSRRKKGKLKSQGKTFKGKDKVSPGTDLSEEVDDSRKQKDESGVISSGMEESGKEVIPGLADDSIRSGEKKNGLKSLRETLKDNGSSGEDLPGKVDLSRSKDVIPDLNRNGDLLSGESGTSGLGKSDFEEQASASTFDTDVSYELVPIDGEPVPQSTDTPSTTADAGQDLKIGNTDFFLKVKDRQSDQRRPARVIKFRESAERDRYLERHRRREESHSSEDDEESNVDDDHNRPP</sequence>
<gene>
    <name evidence="2" type="ORF">O3M35_013224</name>
</gene>
<feature type="compositionally biased region" description="Basic and acidic residues" evidence="1">
    <location>
        <begin position="854"/>
        <end position="873"/>
    </location>
</feature>
<feature type="compositionally biased region" description="Low complexity" evidence="1">
    <location>
        <begin position="2038"/>
        <end position="2051"/>
    </location>
</feature>
<feature type="region of interest" description="Disordered" evidence="1">
    <location>
        <begin position="320"/>
        <end position="1043"/>
    </location>
</feature>
<feature type="compositionally biased region" description="Basic residues" evidence="1">
    <location>
        <begin position="1330"/>
        <end position="1340"/>
    </location>
</feature>
<feature type="compositionally biased region" description="Basic and acidic residues" evidence="1">
    <location>
        <begin position="2018"/>
        <end position="2031"/>
    </location>
</feature>
<feature type="compositionally biased region" description="Basic and acidic residues" evidence="1">
    <location>
        <begin position="265"/>
        <end position="302"/>
    </location>
</feature>
<feature type="compositionally biased region" description="Basic and acidic residues" evidence="1">
    <location>
        <begin position="1771"/>
        <end position="1783"/>
    </location>
</feature>
<feature type="compositionally biased region" description="Basic and acidic residues" evidence="1">
    <location>
        <begin position="1882"/>
        <end position="1907"/>
    </location>
</feature>
<proteinExistence type="predicted"/>
<feature type="region of interest" description="Disordered" evidence="1">
    <location>
        <begin position="1148"/>
        <end position="1182"/>
    </location>
</feature>
<dbReference type="EMBL" id="JAPXFL010000078">
    <property type="protein sequence ID" value="KAK9496490.1"/>
    <property type="molecule type" value="Genomic_DNA"/>
</dbReference>
<feature type="compositionally biased region" description="Basic and acidic residues" evidence="1">
    <location>
        <begin position="2106"/>
        <end position="2146"/>
    </location>
</feature>
<feature type="region of interest" description="Disordered" evidence="1">
    <location>
        <begin position="253"/>
        <end position="302"/>
    </location>
</feature>
<feature type="compositionally biased region" description="Acidic residues" evidence="1">
    <location>
        <begin position="874"/>
        <end position="883"/>
    </location>
</feature>
<reference evidence="2 3" key="1">
    <citation type="submission" date="2022-12" db="EMBL/GenBank/DDBJ databases">
        <title>Chromosome-level genome assembly of true bugs.</title>
        <authorList>
            <person name="Ma L."/>
            <person name="Li H."/>
        </authorList>
    </citation>
    <scope>NUCLEOTIDE SEQUENCE [LARGE SCALE GENOMIC DNA]</scope>
    <source>
        <strain evidence="2">Lab_2022b</strain>
    </source>
</reference>
<accession>A0AAW1CFE2</accession>
<feature type="compositionally biased region" description="Basic and acidic residues" evidence="1">
    <location>
        <begin position="1688"/>
        <end position="1715"/>
    </location>
</feature>
<dbReference type="Proteomes" id="UP001461498">
    <property type="component" value="Unassembled WGS sequence"/>
</dbReference>
<feature type="region of interest" description="Disordered" evidence="1">
    <location>
        <begin position="1373"/>
        <end position="2162"/>
    </location>
</feature>
<feature type="compositionally biased region" description="Basic and acidic residues" evidence="1">
    <location>
        <begin position="1639"/>
        <end position="1650"/>
    </location>
</feature>
<feature type="compositionally biased region" description="Basic and acidic residues" evidence="1">
    <location>
        <begin position="1452"/>
        <end position="1473"/>
    </location>
</feature>
<feature type="compositionally biased region" description="Basic and acidic residues" evidence="1">
    <location>
        <begin position="1485"/>
        <end position="1503"/>
    </location>
</feature>
<feature type="compositionally biased region" description="Polar residues" evidence="1">
    <location>
        <begin position="2081"/>
        <end position="2092"/>
    </location>
</feature>